<evidence type="ECO:0000313" key="1">
    <source>
        <dbReference type="EMBL" id="PWW80714.1"/>
    </source>
</evidence>
<accession>A0A317T254</accession>
<gene>
    <name evidence="1" type="ORF">C7212DRAFT_289689</name>
</gene>
<feature type="non-terminal residue" evidence="1">
    <location>
        <position position="109"/>
    </location>
</feature>
<comment type="caution">
    <text evidence="1">The sequence shown here is derived from an EMBL/GenBank/DDBJ whole genome shotgun (WGS) entry which is preliminary data.</text>
</comment>
<proteinExistence type="predicted"/>
<protein>
    <submittedName>
        <fullName evidence="1">Uncharacterized protein</fullName>
    </submittedName>
</protein>
<dbReference type="Proteomes" id="UP000246991">
    <property type="component" value="Unassembled WGS sequence"/>
</dbReference>
<keyword evidence="2" id="KW-1185">Reference proteome</keyword>
<dbReference type="EMBL" id="PYWC01000001">
    <property type="protein sequence ID" value="PWW80714.1"/>
    <property type="molecule type" value="Genomic_DNA"/>
</dbReference>
<evidence type="ECO:0000313" key="2">
    <source>
        <dbReference type="Proteomes" id="UP000246991"/>
    </source>
</evidence>
<sequence>MEPGVGVVTGGVVYTETWWLKAVGMSAGNDGIRYIGGFRSAERIASECVVVEARVVQVLISSCSGSPTFIKIRRQWTFRVEVISRVLFQMSRQTSSNGRSIVVFLRPRE</sequence>
<reference evidence="1 2" key="1">
    <citation type="submission" date="2018-03" db="EMBL/GenBank/DDBJ databases">
        <title>Genomes of Pezizomycetes fungi and the evolution of truffles.</title>
        <authorList>
            <person name="Murat C."/>
            <person name="Payen T."/>
            <person name="Noel B."/>
            <person name="Kuo A."/>
            <person name="Martin F.M."/>
        </authorList>
    </citation>
    <scope>NUCLEOTIDE SEQUENCE [LARGE SCALE GENOMIC DNA]</scope>
    <source>
        <strain evidence="1">091103-1</strain>
    </source>
</reference>
<dbReference type="AlphaFoldDB" id="A0A317T254"/>
<name>A0A317T254_9PEZI</name>
<organism evidence="1 2">
    <name type="scientific">Tuber magnatum</name>
    <name type="common">white Piedmont truffle</name>
    <dbReference type="NCBI Taxonomy" id="42249"/>
    <lineage>
        <taxon>Eukaryota</taxon>
        <taxon>Fungi</taxon>
        <taxon>Dikarya</taxon>
        <taxon>Ascomycota</taxon>
        <taxon>Pezizomycotina</taxon>
        <taxon>Pezizomycetes</taxon>
        <taxon>Pezizales</taxon>
        <taxon>Tuberaceae</taxon>
        <taxon>Tuber</taxon>
    </lineage>
</organism>
<dbReference type="OrthoDB" id="5364062at2759"/>